<protein>
    <submittedName>
        <fullName evidence="2">Bifunctional TENA2 protein</fullName>
    </submittedName>
</protein>
<dbReference type="OMA" id="IPNWTSE"/>
<keyword evidence="3" id="KW-1185">Reference proteome</keyword>
<comment type="caution">
    <text evidence="2">The sequence shown here is derived from an EMBL/GenBank/DDBJ whole genome shotgun (WGS) entry which is preliminary data.</text>
</comment>
<gene>
    <name evidence="2" type="primary">TENA2</name>
    <name evidence="2" type="ORF">A0H81_12728</name>
</gene>
<feature type="domain" description="Thiaminase-2/PQQC" evidence="1">
    <location>
        <begin position="27"/>
        <end position="236"/>
    </location>
</feature>
<dbReference type="OrthoDB" id="37730at2759"/>
<dbReference type="Gene3D" id="1.20.910.10">
    <property type="entry name" value="Heme oxygenase-like"/>
    <property type="match status" value="1"/>
</dbReference>
<dbReference type="Pfam" id="PF03070">
    <property type="entry name" value="TENA_THI-4"/>
    <property type="match status" value="1"/>
</dbReference>
<evidence type="ECO:0000313" key="3">
    <source>
        <dbReference type="Proteomes" id="UP000092993"/>
    </source>
</evidence>
<dbReference type="STRING" id="5627.A0A1C7LUA3"/>
<dbReference type="PANTHER" id="PTHR41813">
    <property type="entry name" value="REGULATOR PAB1642, PUTATIVE (AFU_ORTHOLOGUE AFUA_3G11955)-RELATED"/>
    <property type="match status" value="1"/>
</dbReference>
<evidence type="ECO:0000313" key="2">
    <source>
        <dbReference type="EMBL" id="OBZ67499.1"/>
    </source>
</evidence>
<reference evidence="2 3" key="1">
    <citation type="submission" date="2016-03" db="EMBL/GenBank/DDBJ databases">
        <title>Whole genome sequencing of Grifola frondosa 9006-11.</title>
        <authorList>
            <person name="Min B."/>
            <person name="Park H."/>
            <person name="Kim J.-G."/>
            <person name="Cho H."/>
            <person name="Oh Y.-L."/>
            <person name="Kong W.-S."/>
            <person name="Choi I.-G."/>
        </authorList>
    </citation>
    <scope>NUCLEOTIDE SEQUENCE [LARGE SCALE GENOMIC DNA]</scope>
    <source>
        <strain evidence="2 3">9006-11</strain>
    </source>
</reference>
<dbReference type="InterPro" id="IPR016084">
    <property type="entry name" value="Haem_Oase-like_multi-hlx"/>
</dbReference>
<dbReference type="SUPFAM" id="SSF48613">
    <property type="entry name" value="Heme oxygenase-like"/>
    <property type="match status" value="1"/>
</dbReference>
<dbReference type="CDD" id="cd19357">
    <property type="entry name" value="TenA_E_At3g16990-like"/>
    <property type="match status" value="1"/>
</dbReference>
<proteinExistence type="predicted"/>
<sequence>MATSEIPTRESLTKHLLSLSTPRPYSAAIEHPFLTDVGRGTLSPALLSFYLAQDRFYTAHAYPHFIGNLITAVPFSTAHAPGSAEDAANQHIVGLLVRALEGVRREVVMFSDVSKKHGFELGKWRERKATRDYTAEMARVGARGRIEEGLVCLWAMERVYLDAWKYVGSLKPSASSDLAGAIVELVQNWTSPEFVRFVDELEDIVNSLKIEPGSEAYVRAEEIWARVIELEEAFWPVAGEDLSVYAK</sequence>
<dbReference type="InterPro" id="IPR004305">
    <property type="entry name" value="Thiaminase-2/PQQC"/>
</dbReference>
<dbReference type="Proteomes" id="UP000092993">
    <property type="component" value="Unassembled WGS sequence"/>
</dbReference>
<dbReference type="InterPro" id="IPR053261">
    <property type="entry name" value="Polyketide-peptide_reg"/>
</dbReference>
<evidence type="ECO:0000259" key="1">
    <source>
        <dbReference type="Pfam" id="PF03070"/>
    </source>
</evidence>
<dbReference type="EMBL" id="LUGG01000024">
    <property type="protein sequence ID" value="OBZ67499.1"/>
    <property type="molecule type" value="Genomic_DNA"/>
</dbReference>
<dbReference type="PANTHER" id="PTHR41813:SF2">
    <property type="entry name" value="REGULATOR PAB1642, PUTATIVE (AFU_ORTHOLOGUE AFUA_3G11955)-RELATED"/>
    <property type="match status" value="1"/>
</dbReference>
<accession>A0A1C7LUA3</accession>
<name>A0A1C7LUA3_GRIFR</name>
<organism evidence="2 3">
    <name type="scientific">Grifola frondosa</name>
    <name type="common">Maitake</name>
    <name type="synonym">Polyporus frondosus</name>
    <dbReference type="NCBI Taxonomy" id="5627"/>
    <lineage>
        <taxon>Eukaryota</taxon>
        <taxon>Fungi</taxon>
        <taxon>Dikarya</taxon>
        <taxon>Basidiomycota</taxon>
        <taxon>Agaricomycotina</taxon>
        <taxon>Agaricomycetes</taxon>
        <taxon>Polyporales</taxon>
        <taxon>Grifolaceae</taxon>
        <taxon>Grifola</taxon>
    </lineage>
</organism>
<dbReference type="AlphaFoldDB" id="A0A1C7LUA3"/>
<dbReference type="GO" id="GO:0006772">
    <property type="term" value="P:thiamine metabolic process"/>
    <property type="evidence" value="ECO:0007669"/>
    <property type="project" value="UniProtKB-ARBA"/>
</dbReference>